<accession>A0A4Y3WHB7</accession>
<comment type="caution">
    <text evidence="1">The sequence shown here is derived from an EMBL/GenBank/DDBJ whole genome shotgun (WGS) entry which is preliminary data.</text>
</comment>
<organism evidence="1 2">
    <name type="scientific">Nitrobacter winogradskyi</name>
    <name type="common">Nitrobacter agilis</name>
    <dbReference type="NCBI Taxonomy" id="913"/>
    <lineage>
        <taxon>Bacteria</taxon>
        <taxon>Pseudomonadati</taxon>
        <taxon>Pseudomonadota</taxon>
        <taxon>Alphaproteobacteria</taxon>
        <taxon>Hyphomicrobiales</taxon>
        <taxon>Nitrobacteraceae</taxon>
        <taxon>Nitrobacter</taxon>
    </lineage>
</organism>
<dbReference type="Proteomes" id="UP000318825">
    <property type="component" value="Unassembled WGS sequence"/>
</dbReference>
<protein>
    <submittedName>
        <fullName evidence="1">Uncharacterized protein</fullName>
    </submittedName>
</protein>
<evidence type="ECO:0000313" key="1">
    <source>
        <dbReference type="EMBL" id="GEC17520.1"/>
    </source>
</evidence>
<evidence type="ECO:0000313" key="2">
    <source>
        <dbReference type="Proteomes" id="UP000318825"/>
    </source>
</evidence>
<dbReference type="OrthoDB" id="8448708at2"/>
<dbReference type="EMBL" id="BJNF01000114">
    <property type="protein sequence ID" value="GEC17520.1"/>
    <property type="molecule type" value="Genomic_DNA"/>
</dbReference>
<name>A0A4Y3WHB7_NITWI</name>
<reference evidence="1 2" key="1">
    <citation type="submission" date="2019-06" db="EMBL/GenBank/DDBJ databases">
        <title>Whole genome shotgun sequence of Nitrobacter winogradskyi NBRC 14297.</title>
        <authorList>
            <person name="Hosoyama A."/>
            <person name="Uohara A."/>
            <person name="Ohji S."/>
            <person name="Ichikawa N."/>
        </authorList>
    </citation>
    <scope>NUCLEOTIDE SEQUENCE [LARGE SCALE GENOMIC DNA]</scope>
    <source>
        <strain evidence="1 2">NBRC 14297</strain>
    </source>
</reference>
<sequence length="77" mass="9282">MHHAKEAHKFAKPPSHAFAVPRDGEMADLIQQAFPEAYFDEKHLEWRIDWDEQQFPTQGQRLDEFSTRNNLEIFHRY</sequence>
<dbReference type="AlphaFoldDB" id="A0A4Y3WHB7"/>
<proteinExistence type="predicted"/>
<gene>
    <name evidence="1" type="ORF">NWI01_34120</name>
</gene>
<dbReference type="RefSeq" id="WP_141385254.1">
    <property type="nucleotide sequence ID" value="NZ_BJNF01000114.1"/>
</dbReference>